<evidence type="ECO:0000313" key="3">
    <source>
        <dbReference type="Proteomes" id="UP000236197"/>
    </source>
</evidence>
<evidence type="ECO:0000313" key="2">
    <source>
        <dbReference type="EMBL" id="PNV67771.1"/>
    </source>
</evidence>
<keyword evidence="1" id="KW-1133">Transmembrane helix</keyword>
<dbReference type="EMBL" id="PPEK01000005">
    <property type="protein sequence ID" value="PNV67771.1"/>
    <property type="molecule type" value="Genomic_DNA"/>
</dbReference>
<keyword evidence="1" id="KW-0472">Membrane</keyword>
<name>A0A2K2UBR1_9ACTN</name>
<accession>A0A2K2UBR1</accession>
<dbReference type="OrthoDB" id="3174728at2"/>
<dbReference type="Proteomes" id="UP000236197">
    <property type="component" value="Unassembled WGS sequence"/>
</dbReference>
<gene>
    <name evidence="2" type="ORF">C2L71_05700</name>
</gene>
<keyword evidence="3" id="KW-1185">Reference proteome</keyword>
<sequence>MSNLSLNLLQERELARLLDYEHATCSVGGELVYRCAFPYRPDDDLQRELIENGALAAKQDDKRGVVVTITSDGRSYFPELRRAEAERLREQRRDARLVALSALFAAACTVAGFLLGRFVA</sequence>
<reference evidence="3" key="1">
    <citation type="submission" date="2018-01" db="EMBL/GenBank/DDBJ databases">
        <title>Rubneribacter badeniensis gen. nov., sp. nov., and Colonibacter rubneri, gen. nov., sp. nov., WGS of new members of the Eggerthellaceae.</title>
        <authorList>
            <person name="Danylec N."/>
            <person name="Stoll D.A."/>
            <person name="Doetsch A."/>
            <person name="Kulling S.E."/>
            <person name="Huch M."/>
        </authorList>
    </citation>
    <scope>NUCLEOTIDE SEQUENCE [LARGE SCALE GENOMIC DNA]</scope>
    <source>
        <strain evidence="3">ResAG-96</strain>
    </source>
</reference>
<keyword evidence="1" id="KW-0812">Transmembrane</keyword>
<dbReference type="RefSeq" id="WP_103264824.1">
    <property type="nucleotide sequence ID" value="NZ_CABMLE010000005.1"/>
</dbReference>
<proteinExistence type="predicted"/>
<organism evidence="2 3">
    <name type="scientific">Enteroscipio rubneri</name>
    <dbReference type="NCBI Taxonomy" id="2070686"/>
    <lineage>
        <taxon>Bacteria</taxon>
        <taxon>Bacillati</taxon>
        <taxon>Actinomycetota</taxon>
        <taxon>Coriobacteriia</taxon>
        <taxon>Eggerthellales</taxon>
        <taxon>Eggerthellaceae</taxon>
        <taxon>Enteroscipio</taxon>
    </lineage>
</organism>
<evidence type="ECO:0000256" key="1">
    <source>
        <dbReference type="SAM" id="Phobius"/>
    </source>
</evidence>
<dbReference type="AlphaFoldDB" id="A0A2K2UBR1"/>
<protein>
    <submittedName>
        <fullName evidence="2">Uncharacterized protein</fullName>
    </submittedName>
</protein>
<comment type="caution">
    <text evidence="2">The sequence shown here is derived from an EMBL/GenBank/DDBJ whole genome shotgun (WGS) entry which is preliminary data.</text>
</comment>
<feature type="transmembrane region" description="Helical" evidence="1">
    <location>
        <begin position="97"/>
        <end position="119"/>
    </location>
</feature>